<feature type="transmembrane region" description="Helical" evidence="2">
    <location>
        <begin position="39"/>
        <end position="59"/>
    </location>
</feature>
<feature type="compositionally biased region" description="Basic and acidic residues" evidence="1">
    <location>
        <begin position="67"/>
        <end position="112"/>
    </location>
</feature>
<evidence type="ECO:0000313" key="3">
    <source>
        <dbReference type="EMBL" id="MFC5673103.1"/>
    </source>
</evidence>
<dbReference type="Pfam" id="PF20087">
    <property type="entry name" value="DUF6479"/>
    <property type="match status" value="1"/>
</dbReference>
<proteinExistence type="predicted"/>
<comment type="caution">
    <text evidence="3">The sequence shown here is derived from an EMBL/GenBank/DDBJ whole genome shotgun (WGS) entry which is preliminary data.</text>
</comment>
<feature type="region of interest" description="Disordered" evidence="1">
    <location>
        <begin position="1"/>
        <end position="24"/>
    </location>
</feature>
<name>A0ABW0XTR4_9ACTN</name>
<evidence type="ECO:0000256" key="2">
    <source>
        <dbReference type="SAM" id="Phobius"/>
    </source>
</evidence>
<feature type="region of interest" description="Disordered" evidence="1">
    <location>
        <begin position="62"/>
        <end position="135"/>
    </location>
</feature>
<dbReference type="Proteomes" id="UP001596183">
    <property type="component" value="Unassembled WGS sequence"/>
</dbReference>
<dbReference type="RefSeq" id="WP_381216310.1">
    <property type="nucleotide sequence ID" value="NZ_JBHSPC010000080.1"/>
</dbReference>
<reference evidence="4" key="1">
    <citation type="journal article" date="2019" name="Int. J. Syst. Evol. Microbiol.">
        <title>The Global Catalogue of Microorganisms (GCM) 10K type strain sequencing project: providing services to taxonomists for standard genome sequencing and annotation.</title>
        <authorList>
            <consortium name="The Broad Institute Genomics Platform"/>
            <consortium name="The Broad Institute Genome Sequencing Center for Infectious Disease"/>
            <person name="Wu L."/>
            <person name="Ma J."/>
        </authorList>
    </citation>
    <scope>NUCLEOTIDE SEQUENCE [LARGE SCALE GENOMIC DNA]</scope>
    <source>
        <strain evidence="4">JCM 13852</strain>
    </source>
</reference>
<keyword evidence="2" id="KW-1133">Transmembrane helix</keyword>
<keyword evidence="4" id="KW-1185">Reference proteome</keyword>
<keyword evidence="2" id="KW-0472">Membrane</keyword>
<accession>A0ABW0XTR4</accession>
<feature type="compositionally biased region" description="Basic and acidic residues" evidence="1">
    <location>
        <begin position="125"/>
        <end position="135"/>
    </location>
</feature>
<gene>
    <name evidence="3" type="ORF">ACFP2V_24200</name>
</gene>
<dbReference type="InterPro" id="IPR045513">
    <property type="entry name" value="DUF6479"/>
</dbReference>
<protein>
    <submittedName>
        <fullName evidence="3">DUF6479 family protein</fullName>
    </submittedName>
</protein>
<sequence length="135" mass="14578">MSNPVMNILPNVSPNAPTNAPTNSSWTQAGDLAVGRGTVGIGLVVVAVLVVGLLIGLFASGSRRVRRGESARPRPDEQPRMPEGGPVREVRERREPDEMPRDGDRLRPHDLHGGSSGSRTGTSQDRPRWDGNDRI</sequence>
<evidence type="ECO:0000256" key="1">
    <source>
        <dbReference type="SAM" id="MobiDB-lite"/>
    </source>
</evidence>
<organism evidence="3 4">
    <name type="scientific">Streptomyces incanus</name>
    <dbReference type="NCBI Taxonomy" id="887453"/>
    <lineage>
        <taxon>Bacteria</taxon>
        <taxon>Bacillati</taxon>
        <taxon>Actinomycetota</taxon>
        <taxon>Actinomycetes</taxon>
        <taxon>Kitasatosporales</taxon>
        <taxon>Streptomycetaceae</taxon>
        <taxon>Streptomyces</taxon>
    </lineage>
</organism>
<keyword evidence="2" id="KW-0812">Transmembrane</keyword>
<dbReference type="EMBL" id="JBHSPC010000080">
    <property type="protein sequence ID" value="MFC5673103.1"/>
    <property type="molecule type" value="Genomic_DNA"/>
</dbReference>
<evidence type="ECO:0000313" key="4">
    <source>
        <dbReference type="Proteomes" id="UP001596183"/>
    </source>
</evidence>